<gene>
    <name evidence="6" type="ORF">ACFO4O_09350</name>
</gene>
<reference evidence="7" key="1">
    <citation type="journal article" date="2019" name="Int. J. Syst. Evol. Microbiol.">
        <title>The Global Catalogue of Microorganisms (GCM) 10K type strain sequencing project: providing services to taxonomists for standard genome sequencing and annotation.</title>
        <authorList>
            <consortium name="The Broad Institute Genomics Platform"/>
            <consortium name="The Broad Institute Genome Sequencing Center for Infectious Disease"/>
            <person name="Wu L."/>
            <person name="Ma J."/>
        </authorList>
    </citation>
    <scope>NUCLEOTIDE SEQUENCE [LARGE SCALE GENOMIC DNA]</scope>
    <source>
        <strain evidence="7">KACC 12507</strain>
    </source>
</reference>
<keyword evidence="7" id="KW-1185">Reference proteome</keyword>
<dbReference type="PANTHER" id="PTHR35371">
    <property type="entry name" value="INNER MEMBRANE PROTEIN"/>
    <property type="match status" value="1"/>
</dbReference>
<evidence type="ECO:0000313" key="6">
    <source>
        <dbReference type="EMBL" id="MFC4700361.1"/>
    </source>
</evidence>
<dbReference type="InterPro" id="IPR001129">
    <property type="entry name" value="Membr-assoc_MAPEG"/>
</dbReference>
<dbReference type="InterPro" id="IPR023352">
    <property type="entry name" value="MAPEG-like_dom_sf"/>
</dbReference>
<evidence type="ECO:0000256" key="4">
    <source>
        <dbReference type="ARBA" id="ARBA00023136"/>
    </source>
</evidence>
<keyword evidence="4 5" id="KW-0472">Membrane</keyword>
<dbReference type="SUPFAM" id="SSF161084">
    <property type="entry name" value="MAPEG domain-like"/>
    <property type="match status" value="1"/>
</dbReference>
<dbReference type="Proteomes" id="UP001595897">
    <property type="component" value="Unassembled WGS sequence"/>
</dbReference>
<comment type="subcellular location">
    <subcellularLocation>
        <location evidence="1">Membrane</location>
    </subcellularLocation>
</comment>
<sequence length="128" mass="14424">MFVIIICMAAVLFMPMLAKVPLALMMHREGTYDNRHPRAQQNRLEGLGARAKAAHDNCFEAICFFAPTVLLVLALDAHTVYTAQLCIAFVLLRLLYLICYWCNWHVARSSVWVLAMGTIVAHFVSLLS</sequence>
<evidence type="ECO:0000256" key="5">
    <source>
        <dbReference type="SAM" id="Phobius"/>
    </source>
</evidence>
<dbReference type="PANTHER" id="PTHR35371:SF1">
    <property type="entry name" value="BLR7753 PROTEIN"/>
    <property type="match status" value="1"/>
</dbReference>
<accession>A0ABV9LV13</accession>
<feature type="transmembrane region" description="Helical" evidence="5">
    <location>
        <begin position="109"/>
        <end position="127"/>
    </location>
</feature>
<organism evidence="6 7">
    <name type="scientific">Glaciecola siphonariae</name>
    <dbReference type="NCBI Taxonomy" id="521012"/>
    <lineage>
        <taxon>Bacteria</taxon>
        <taxon>Pseudomonadati</taxon>
        <taxon>Pseudomonadota</taxon>
        <taxon>Gammaproteobacteria</taxon>
        <taxon>Alteromonadales</taxon>
        <taxon>Alteromonadaceae</taxon>
        <taxon>Glaciecola</taxon>
    </lineage>
</organism>
<keyword evidence="2 5" id="KW-0812">Transmembrane</keyword>
<dbReference type="EMBL" id="JBHSGU010000002">
    <property type="protein sequence ID" value="MFC4700361.1"/>
    <property type="molecule type" value="Genomic_DNA"/>
</dbReference>
<protein>
    <submittedName>
        <fullName evidence="6">MAPEG family protein</fullName>
    </submittedName>
</protein>
<evidence type="ECO:0000256" key="3">
    <source>
        <dbReference type="ARBA" id="ARBA00022989"/>
    </source>
</evidence>
<dbReference type="Pfam" id="PF01124">
    <property type="entry name" value="MAPEG"/>
    <property type="match status" value="1"/>
</dbReference>
<evidence type="ECO:0000256" key="1">
    <source>
        <dbReference type="ARBA" id="ARBA00004370"/>
    </source>
</evidence>
<dbReference type="Gene3D" id="1.20.120.550">
    <property type="entry name" value="Membrane associated eicosanoid/glutathione metabolism-like domain"/>
    <property type="match status" value="1"/>
</dbReference>
<evidence type="ECO:0000256" key="2">
    <source>
        <dbReference type="ARBA" id="ARBA00022692"/>
    </source>
</evidence>
<dbReference type="RefSeq" id="WP_382407711.1">
    <property type="nucleotide sequence ID" value="NZ_JBHSGU010000002.1"/>
</dbReference>
<evidence type="ECO:0000313" key="7">
    <source>
        <dbReference type="Proteomes" id="UP001595897"/>
    </source>
</evidence>
<comment type="caution">
    <text evidence="6">The sequence shown here is derived from an EMBL/GenBank/DDBJ whole genome shotgun (WGS) entry which is preliminary data.</text>
</comment>
<feature type="transmembrane region" description="Helical" evidence="5">
    <location>
        <begin position="81"/>
        <end position="102"/>
    </location>
</feature>
<keyword evidence="3 5" id="KW-1133">Transmembrane helix</keyword>
<name>A0ABV9LV13_9ALTE</name>
<proteinExistence type="predicted"/>